<evidence type="ECO:0000313" key="2">
    <source>
        <dbReference type="Proteomes" id="UP001172680"/>
    </source>
</evidence>
<reference evidence="1" key="1">
    <citation type="submission" date="2022-10" db="EMBL/GenBank/DDBJ databases">
        <title>Culturing micro-colonial fungi from biological soil crusts in the Mojave desert and describing Neophaeococcomyces mojavensis, and introducing the new genera and species Taxawa tesnikishii.</title>
        <authorList>
            <person name="Kurbessoian T."/>
            <person name="Stajich J.E."/>
        </authorList>
    </citation>
    <scope>NUCLEOTIDE SEQUENCE</scope>
    <source>
        <strain evidence="1">JES_115</strain>
    </source>
</reference>
<sequence length="498" mass="55473">MAMPEVASVESIEQQLLELLQRARQVKKVSTIDPPLPVSELSRDHGRLLEVTGIHAQNAATETAARNLLHRLVASTSIDQPSFVEVWNLLDILQECGDRVFIFLFQCFPLGDKSSVNLRGEFHVENVTTFERSEGDHSGPREAMDVADNPKSSNTIAEPDQTPVDEAGKTSTRSTSVKEEQKTLDTDTLYPIFWQLQQAFSNPPSLFSQQNLDEFKAGLQDTLSTFRAVPKVIQSQGVDVKRGVKRKHGEGYEDPASNYNPKYLTSRDLFKLEAEWALNSRTAIANYLREGPEGNFYYRMVDTVLSRDKNWVRWKMENCPPIAREPTPAQVLLEAKSGARRACATRRLKNTDGAINLSFLSEDGSNGVNRFDESHRNTVPSAEFFVREIQTYELDLEMAATEDEKQKLQDDILGATWRALRVAARDKLSLFDKVDDGKNLQRLLQSDASEGPVRDDGLAGGASEGRNDGSVAEHSEREAQEGQPADDGTQAASETAVK</sequence>
<name>A0ACC2ZQC0_9PEZI</name>
<dbReference type="EMBL" id="JAPDRP010000001">
    <property type="protein sequence ID" value="KAJ9649756.1"/>
    <property type="molecule type" value="Genomic_DNA"/>
</dbReference>
<gene>
    <name evidence="1" type="ORF">H2199_000535</name>
</gene>
<dbReference type="Proteomes" id="UP001172680">
    <property type="component" value="Unassembled WGS sequence"/>
</dbReference>
<keyword evidence="2" id="KW-1185">Reference proteome</keyword>
<comment type="caution">
    <text evidence="1">The sequence shown here is derived from an EMBL/GenBank/DDBJ whole genome shotgun (WGS) entry which is preliminary data.</text>
</comment>
<proteinExistence type="predicted"/>
<accession>A0ACC2ZQC0</accession>
<evidence type="ECO:0000313" key="1">
    <source>
        <dbReference type="EMBL" id="KAJ9649756.1"/>
    </source>
</evidence>
<organism evidence="1 2">
    <name type="scientific">Coniosporium tulheliwenetii</name>
    <dbReference type="NCBI Taxonomy" id="3383036"/>
    <lineage>
        <taxon>Eukaryota</taxon>
        <taxon>Fungi</taxon>
        <taxon>Dikarya</taxon>
        <taxon>Ascomycota</taxon>
        <taxon>Pezizomycotina</taxon>
        <taxon>Dothideomycetes</taxon>
        <taxon>Dothideomycetes incertae sedis</taxon>
        <taxon>Coniosporium</taxon>
    </lineage>
</organism>
<protein>
    <submittedName>
        <fullName evidence="1">Uncharacterized protein</fullName>
    </submittedName>
</protein>